<reference evidence="4 5" key="1">
    <citation type="journal article" date="2020" name="Phytopathology">
        <title>Genome Sequence Resources of Colletotrichum truncatum, C. plurivorum, C. musicola, and C. sojae: Four Species Pathogenic to Soybean (Glycine max).</title>
        <authorList>
            <person name="Rogerio F."/>
            <person name="Boufleur T.R."/>
            <person name="Ciampi-Guillardi M."/>
            <person name="Sukno S.A."/>
            <person name="Thon M.R."/>
            <person name="Massola Junior N.S."/>
            <person name="Baroncelli R."/>
        </authorList>
    </citation>
    <scope>NUCLEOTIDE SEQUENCE [LARGE SCALE GENOMIC DNA]</scope>
    <source>
        <strain evidence="4 5">LFN0009</strain>
    </source>
</reference>
<dbReference type="PANTHER" id="PTHR42748:SF7">
    <property type="entry name" value="NMRA LIKE REDOX SENSOR 1-RELATED"/>
    <property type="match status" value="1"/>
</dbReference>
<accession>A0A8H6J4F1</accession>
<evidence type="ECO:0000313" key="4">
    <source>
        <dbReference type="EMBL" id="KAF6806365.1"/>
    </source>
</evidence>
<keyword evidence="2" id="KW-0521">NADP</keyword>
<comment type="similarity">
    <text evidence="1">Belongs to the NmrA-type oxidoreductase family.</text>
</comment>
<protein>
    <submittedName>
        <fullName evidence="4">NmrA-like family protein</fullName>
    </submittedName>
</protein>
<organism evidence="4 5">
    <name type="scientific">Colletotrichum sojae</name>
    <dbReference type="NCBI Taxonomy" id="2175907"/>
    <lineage>
        <taxon>Eukaryota</taxon>
        <taxon>Fungi</taxon>
        <taxon>Dikarya</taxon>
        <taxon>Ascomycota</taxon>
        <taxon>Pezizomycotina</taxon>
        <taxon>Sordariomycetes</taxon>
        <taxon>Hypocreomycetidae</taxon>
        <taxon>Glomerellales</taxon>
        <taxon>Glomerellaceae</taxon>
        <taxon>Colletotrichum</taxon>
        <taxon>Colletotrichum orchidearum species complex</taxon>
    </lineage>
</organism>
<dbReference type="Gene3D" id="3.90.25.10">
    <property type="entry name" value="UDP-galactose 4-epimerase, domain 1"/>
    <property type="match status" value="1"/>
</dbReference>
<keyword evidence="5" id="KW-1185">Reference proteome</keyword>
<dbReference type="InterPro" id="IPR008030">
    <property type="entry name" value="NmrA-like"/>
</dbReference>
<dbReference type="Pfam" id="PF05368">
    <property type="entry name" value="NmrA"/>
    <property type="match status" value="1"/>
</dbReference>
<evidence type="ECO:0000259" key="3">
    <source>
        <dbReference type="Pfam" id="PF05368"/>
    </source>
</evidence>
<evidence type="ECO:0000256" key="2">
    <source>
        <dbReference type="ARBA" id="ARBA00022857"/>
    </source>
</evidence>
<evidence type="ECO:0000256" key="1">
    <source>
        <dbReference type="ARBA" id="ARBA00006328"/>
    </source>
</evidence>
<dbReference type="EMBL" id="WIGN01000160">
    <property type="protein sequence ID" value="KAF6806365.1"/>
    <property type="molecule type" value="Genomic_DNA"/>
</dbReference>
<sequence length="306" mass="34057">MSRALLICGATGKQGGAVISHIVREKSDFEILAVTRDASSAPAQRLLKMSPRIKLVQGNLADPTRLFKTAKDLARAPIWGVFSVQTPNGTNQGNGGELGQGKAMIDASITAGVKFFVYTSVDRHGDDSPDNPTDVPHFVHKHKIEQHLAARTRDTGMEWAVLRPVTFMENLETGFPGRLLVTWWQMALGNRPLQLVAASDIGFFGARAFLHPEEFSGRGTSLAGDEVTYEQMQAAFEKVVGRRAAGSYRIWAWIFMKMVKDVGHLFRWLHDVGHAADVPELRRRHPGLKSFETWLRTESEFKKHAK</sequence>
<dbReference type="InterPro" id="IPR036291">
    <property type="entry name" value="NAD(P)-bd_dom_sf"/>
</dbReference>
<evidence type="ECO:0000313" key="5">
    <source>
        <dbReference type="Proteomes" id="UP000652219"/>
    </source>
</evidence>
<dbReference type="SUPFAM" id="SSF51735">
    <property type="entry name" value="NAD(P)-binding Rossmann-fold domains"/>
    <property type="match status" value="1"/>
</dbReference>
<feature type="domain" description="NmrA-like" evidence="3">
    <location>
        <begin position="3"/>
        <end position="248"/>
    </location>
</feature>
<comment type="caution">
    <text evidence="4">The sequence shown here is derived from an EMBL/GenBank/DDBJ whole genome shotgun (WGS) entry which is preliminary data.</text>
</comment>
<gene>
    <name evidence="4" type="ORF">CSOJ01_08860</name>
</gene>
<dbReference type="Proteomes" id="UP000652219">
    <property type="component" value="Unassembled WGS sequence"/>
</dbReference>
<name>A0A8H6J4F1_9PEZI</name>
<dbReference type="PANTHER" id="PTHR42748">
    <property type="entry name" value="NITROGEN METABOLITE REPRESSION PROTEIN NMRA FAMILY MEMBER"/>
    <property type="match status" value="1"/>
</dbReference>
<dbReference type="GO" id="GO:0005634">
    <property type="term" value="C:nucleus"/>
    <property type="evidence" value="ECO:0007669"/>
    <property type="project" value="TreeGrafter"/>
</dbReference>
<proteinExistence type="inferred from homology"/>
<dbReference type="AlphaFoldDB" id="A0A8H6J4F1"/>
<dbReference type="Gene3D" id="3.40.50.720">
    <property type="entry name" value="NAD(P)-binding Rossmann-like Domain"/>
    <property type="match status" value="1"/>
</dbReference>
<dbReference type="InterPro" id="IPR051164">
    <property type="entry name" value="NmrA-like_oxidored"/>
</dbReference>